<evidence type="ECO:0000256" key="2">
    <source>
        <dbReference type="SAM" id="Phobius"/>
    </source>
</evidence>
<dbReference type="OrthoDB" id="3534574at2"/>
<keyword evidence="2" id="KW-0812">Transmembrane</keyword>
<dbReference type="RefSeq" id="WP_108848729.1">
    <property type="nucleotide sequence ID" value="NZ_CP015449.1"/>
</dbReference>
<evidence type="ECO:0000313" key="4">
    <source>
        <dbReference type="EMBL" id="AWH93377.1"/>
    </source>
</evidence>
<keyword evidence="2" id="KW-1133">Transmembrane helix</keyword>
<sequence>MAEPDDLLLSDAERLHALTVLGDHYASGRLDDSQFHARSADVAAARTLGQLRGSFADLPGGTPLTSVDGLIVQSATAGGGEIVLSSSSPSSPLAPTPTGARTPATRDADADLEDLRRRGKLVESLDGVVIGLTLITFLVLQIVVDWQYAWMVWPSLVLTLGIPRLVLRFTDSDEKTYEKLKKADEKAREERLRAASERIRELGDGREKHD</sequence>
<feature type="transmembrane region" description="Helical" evidence="2">
    <location>
        <begin position="125"/>
        <end position="144"/>
    </location>
</feature>
<protein>
    <recommendedName>
        <fullName evidence="3">DUF1707 domain-containing protein</fullName>
    </recommendedName>
</protein>
<keyword evidence="5" id="KW-1185">Reference proteome</keyword>
<dbReference type="EMBL" id="CP015449">
    <property type="protein sequence ID" value="AWH93377.1"/>
    <property type="molecule type" value="Genomic_DNA"/>
</dbReference>
<name>A0A2S1RAR5_9ACTN</name>
<dbReference type="Pfam" id="PF08044">
    <property type="entry name" value="DUF1707"/>
    <property type="match status" value="1"/>
</dbReference>
<dbReference type="KEGG" id="dlu:A6035_15645"/>
<dbReference type="InterPro" id="IPR012551">
    <property type="entry name" value="DUF1707_SHOCT-like"/>
</dbReference>
<feature type="transmembrane region" description="Helical" evidence="2">
    <location>
        <begin position="150"/>
        <end position="167"/>
    </location>
</feature>
<proteinExistence type="predicted"/>
<evidence type="ECO:0000259" key="3">
    <source>
        <dbReference type="Pfam" id="PF08044"/>
    </source>
</evidence>
<evidence type="ECO:0000256" key="1">
    <source>
        <dbReference type="SAM" id="MobiDB-lite"/>
    </source>
</evidence>
<dbReference type="Proteomes" id="UP000244928">
    <property type="component" value="Chromosome"/>
</dbReference>
<feature type="domain" description="DUF1707" evidence="3">
    <location>
        <begin position="9"/>
        <end position="59"/>
    </location>
</feature>
<reference evidence="4 5" key="1">
    <citation type="submission" date="2016-04" db="EMBL/GenBank/DDBJ databases">
        <title>Complete genome sequence of Dietzia lutea YIM 80766T, a strain isolated from desert soil in Egypt.</title>
        <authorList>
            <person name="Zhao J."/>
            <person name="Hu B."/>
            <person name="Geng S."/>
            <person name="Nie Y."/>
            <person name="Tang Y."/>
        </authorList>
    </citation>
    <scope>NUCLEOTIDE SEQUENCE [LARGE SCALE GENOMIC DNA]</scope>
    <source>
        <strain evidence="4 5">YIM 80766</strain>
    </source>
</reference>
<feature type="compositionally biased region" description="Low complexity" evidence="1">
    <location>
        <begin position="85"/>
        <end position="103"/>
    </location>
</feature>
<organism evidence="4 5">
    <name type="scientific">Dietzia lutea</name>
    <dbReference type="NCBI Taxonomy" id="546160"/>
    <lineage>
        <taxon>Bacteria</taxon>
        <taxon>Bacillati</taxon>
        <taxon>Actinomycetota</taxon>
        <taxon>Actinomycetes</taxon>
        <taxon>Mycobacteriales</taxon>
        <taxon>Dietziaceae</taxon>
        <taxon>Dietzia</taxon>
    </lineage>
</organism>
<dbReference type="AlphaFoldDB" id="A0A2S1RAR5"/>
<feature type="region of interest" description="Disordered" evidence="1">
    <location>
        <begin position="84"/>
        <end position="110"/>
    </location>
</feature>
<evidence type="ECO:0000313" key="5">
    <source>
        <dbReference type="Proteomes" id="UP000244928"/>
    </source>
</evidence>
<keyword evidence="2" id="KW-0472">Membrane</keyword>
<gene>
    <name evidence="4" type="ORF">A6035_15645</name>
</gene>
<accession>A0A2S1RAR5</accession>